<accession>A0A9X6MG93</accession>
<reference evidence="1 2" key="1">
    <citation type="submission" date="2016-10" db="EMBL/GenBank/DDBJ databases">
        <title>Comparative genomics of Bacillus thuringiensis reveals a path to pathogens against multiple invertebrate hosts.</title>
        <authorList>
            <person name="Zheng J."/>
            <person name="Gao Q."/>
            <person name="Liu H."/>
            <person name="Peng D."/>
            <person name="Ruan L."/>
            <person name="Sun M."/>
        </authorList>
    </citation>
    <scope>NUCLEOTIDE SEQUENCE [LARGE SCALE GENOMIC DNA]</scope>
    <source>
        <strain evidence="1">BGSC 4CF1</strain>
    </source>
</reference>
<gene>
    <name evidence="1" type="ORF">BK750_06085</name>
</gene>
<organism evidence="1 2">
    <name type="scientific">Bacillus thuringiensis subsp. jegathesan</name>
    <dbReference type="NCBI Taxonomy" id="56955"/>
    <lineage>
        <taxon>Bacteria</taxon>
        <taxon>Bacillati</taxon>
        <taxon>Bacillota</taxon>
        <taxon>Bacilli</taxon>
        <taxon>Bacillales</taxon>
        <taxon>Bacillaceae</taxon>
        <taxon>Bacillus</taxon>
        <taxon>Bacillus cereus group</taxon>
    </lineage>
</organism>
<dbReference type="EMBL" id="MOOS01000047">
    <property type="protein sequence ID" value="OUB75300.1"/>
    <property type="molecule type" value="Genomic_DNA"/>
</dbReference>
<comment type="caution">
    <text evidence="1">The sequence shown here is derived from an EMBL/GenBank/DDBJ whole genome shotgun (WGS) entry which is preliminary data.</text>
</comment>
<sequence length="68" mass="7992">MDLDKIFILYESEVIPIEITQLDIDKMVLRLNVGYNGFKFKESDLKDGELKDWAKKNDLLKSDDKNQN</sequence>
<proteinExistence type="predicted"/>
<evidence type="ECO:0000313" key="2">
    <source>
        <dbReference type="Proteomes" id="UP000194853"/>
    </source>
</evidence>
<dbReference type="AlphaFoldDB" id="A0A9X6MG93"/>
<evidence type="ECO:0000313" key="1">
    <source>
        <dbReference type="EMBL" id="OUB75300.1"/>
    </source>
</evidence>
<name>A0A9X6MG93_BACTJ</name>
<dbReference type="Proteomes" id="UP000194853">
    <property type="component" value="Unassembled WGS sequence"/>
</dbReference>
<dbReference type="RefSeq" id="WP_086403806.1">
    <property type="nucleotide sequence ID" value="NZ_MOOS01000047.1"/>
</dbReference>
<protein>
    <submittedName>
        <fullName evidence="1">Uncharacterized protein</fullName>
    </submittedName>
</protein>